<dbReference type="EMBL" id="CP114014">
    <property type="protein sequence ID" value="XAY04693.1"/>
    <property type="molecule type" value="Genomic_DNA"/>
</dbReference>
<gene>
    <name evidence="2" type="ORF">DSM112329_01529</name>
</gene>
<dbReference type="GO" id="GO:0004553">
    <property type="term" value="F:hydrolase activity, hydrolyzing O-glycosyl compounds"/>
    <property type="evidence" value="ECO:0007669"/>
    <property type="project" value="TreeGrafter"/>
</dbReference>
<dbReference type="SUPFAM" id="SSF51445">
    <property type="entry name" value="(Trans)glycosidases"/>
    <property type="match status" value="1"/>
</dbReference>
<dbReference type="Gene3D" id="3.20.20.80">
    <property type="entry name" value="Glycosidases"/>
    <property type="match status" value="1"/>
</dbReference>
<dbReference type="RefSeq" id="WP_354701221.1">
    <property type="nucleotide sequence ID" value="NZ_CP114014.1"/>
</dbReference>
<protein>
    <recommendedName>
        <fullName evidence="3">Cellulase family glycosylhydrolase</fullName>
    </recommendedName>
</protein>
<dbReference type="GO" id="GO:0005975">
    <property type="term" value="P:carbohydrate metabolic process"/>
    <property type="evidence" value="ECO:0007669"/>
    <property type="project" value="UniProtKB-ARBA"/>
</dbReference>
<feature type="signal peptide" evidence="1">
    <location>
        <begin position="1"/>
        <end position="36"/>
    </location>
</feature>
<evidence type="ECO:0008006" key="3">
    <source>
        <dbReference type="Google" id="ProtNLM"/>
    </source>
</evidence>
<dbReference type="AlphaFoldDB" id="A0AAU7ASR1"/>
<organism evidence="2">
    <name type="scientific">Paraconexibacter sp. AEG42_29</name>
    <dbReference type="NCBI Taxonomy" id="2997339"/>
    <lineage>
        <taxon>Bacteria</taxon>
        <taxon>Bacillati</taxon>
        <taxon>Actinomycetota</taxon>
        <taxon>Thermoleophilia</taxon>
        <taxon>Solirubrobacterales</taxon>
        <taxon>Paraconexibacteraceae</taxon>
        <taxon>Paraconexibacter</taxon>
    </lineage>
</organism>
<evidence type="ECO:0000256" key="1">
    <source>
        <dbReference type="SAM" id="SignalP"/>
    </source>
</evidence>
<accession>A0AAU7ASR1</accession>
<dbReference type="Gene3D" id="2.60.40.10">
    <property type="entry name" value="Immunoglobulins"/>
    <property type="match status" value="1"/>
</dbReference>
<dbReference type="InterPro" id="IPR017853">
    <property type="entry name" value="GH"/>
</dbReference>
<reference evidence="2" key="1">
    <citation type="submission" date="2022-12" db="EMBL/GenBank/DDBJ databases">
        <title>Paraconexibacter alkalitolerans sp. nov. and Baekduia alba sp. nov., isolated from soil and emended description of the genera Paraconexibacter (Chun et al., 2020) and Baekduia (An et al., 2020).</title>
        <authorList>
            <person name="Vieira S."/>
            <person name="Huber K.J."/>
            <person name="Geppert A."/>
            <person name="Wolf J."/>
            <person name="Neumann-Schaal M."/>
            <person name="Muesken M."/>
            <person name="Overmann J."/>
        </authorList>
    </citation>
    <scope>NUCLEOTIDE SEQUENCE</scope>
    <source>
        <strain evidence="2">AEG42_29</strain>
    </source>
</reference>
<dbReference type="Pfam" id="PF17957">
    <property type="entry name" value="Big_7"/>
    <property type="match status" value="1"/>
</dbReference>
<name>A0AAU7ASR1_9ACTN</name>
<dbReference type="InterPro" id="IPR051923">
    <property type="entry name" value="Glycosyl_Hydrolase_39"/>
</dbReference>
<dbReference type="PANTHER" id="PTHR12631">
    <property type="entry name" value="ALPHA-L-IDURONIDASE"/>
    <property type="match status" value="1"/>
</dbReference>
<dbReference type="PANTHER" id="PTHR12631:SF10">
    <property type="entry name" value="BETA-XYLOSIDASE-LIKE PROTEIN-RELATED"/>
    <property type="match status" value="1"/>
</dbReference>
<dbReference type="InterPro" id="IPR013783">
    <property type="entry name" value="Ig-like_fold"/>
</dbReference>
<keyword evidence="1" id="KW-0732">Signal</keyword>
<feature type="chain" id="PRO_5043504201" description="Cellulase family glycosylhydrolase" evidence="1">
    <location>
        <begin position="37"/>
        <end position="620"/>
    </location>
</feature>
<dbReference type="KEGG" id="parq:DSM112329_01529"/>
<sequence length="620" mass="65736">MPPSPRRRHALRLLPITLISAAILAFAGAGAGAAQAATPALNVSGISPLVLQPALATGAKYIRIFVDWQVLEPDQAGQYPGYKNAPNLGAANLANQYELAVKQINAAGAKPIFVVLGAPGWANGSSADHLVPPTDPEKFASFFARFVQRTGSVGQVAAYEVWNEQDALEFWHGKEDPNAPGNLDRSEWKRYAELLKASYKAADPYAGNAAIIMGATTGNNFDFVSAMYEQGLKGSFDGVAVHTDTACLRFGPDFYVRNGAGGPINQYSFLGYRSVRAVMLANDDAKPQIWMTEVGWSSTNGGPTSCARGSSAGKAPSGVSEAQQAALLTQAFGCMARDPYVAVAAWFTFSDQTMYKLDELNHYGLVNTGLGAKPALAAFKAVVASNGGAPGPCGDFSPPSVRIVSPTPGVGFTTALLVTATATDAADEGVAPAGLTQISYRLEGGEPFYRFNDVKDGDTVTLNWLRAANLADGTHILTVDAKDALGNVASTSVPICKGAKCVMTAVPTKIALPSGRNPSCKKRSCSFKGRLTAPADKALSGRVRVEWQHYAKMRVKSTVPGRKRYVSKWVTFHKGGSAATKPFAFKQKLKRAGKWRVRAYYDGASPLAGTTTKFLAFSVK</sequence>
<proteinExistence type="predicted"/>
<evidence type="ECO:0000313" key="2">
    <source>
        <dbReference type="EMBL" id="XAY04693.1"/>
    </source>
</evidence>